<evidence type="ECO:0000313" key="3">
    <source>
        <dbReference type="Proteomes" id="UP000051681"/>
    </source>
</evidence>
<feature type="signal peptide" evidence="1">
    <location>
        <begin position="1"/>
        <end position="28"/>
    </location>
</feature>
<sequence length="263" mass="28585">MTKHSIISRGIMALGLCTVFCLPSAATAQSLETGDHIVTLHFSTLDRKDQDVTRDADTMMLSYGYQYAPKLRLLAFLGQIKTDNAFGADTQSTRTPTYGIGAQYQIGRGGTLTGTVIRGSISEDFTSGGTTTTGDGDTTTLTLQFDQVVPLSQRTFLKGSAAASHSKTDFDGPSFSNDLTIKRHTVGLEAFHLVGDSWMVSAGLSRTWSDTIITITDAKHLNRARLSATYRFNEDFGATLAWTQALGAEDTHQRLDLSLTHRF</sequence>
<name>A0A0P1H6G5_9RHOB</name>
<accession>A0A0P1H6G5</accession>
<dbReference type="SUPFAM" id="SSF56935">
    <property type="entry name" value="Porins"/>
    <property type="match status" value="1"/>
</dbReference>
<feature type="chain" id="PRO_5006064114" description="Outer membrane protein beta-barrel domain-containing protein" evidence="1">
    <location>
        <begin position="29"/>
        <end position="263"/>
    </location>
</feature>
<organism evidence="2 3">
    <name type="scientific">Thalassovita mediterranea</name>
    <dbReference type="NCBI Taxonomy" id="340021"/>
    <lineage>
        <taxon>Bacteria</taxon>
        <taxon>Pseudomonadati</taxon>
        <taxon>Pseudomonadota</taxon>
        <taxon>Alphaproteobacteria</taxon>
        <taxon>Rhodobacterales</taxon>
        <taxon>Roseobacteraceae</taxon>
        <taxon>Thalassovita</taxon>
    </lineage>
</organism>
<dbReference type="STRING" id="340021.TM5383_02633"/>
<dbReference type="InterPro" id="IPR023614">
    <property type="entry name" value="Porin_dom_sf"/>
</dbReference>
<keyword evidence="1" id="KW-0732">Signal</keyword>
<gene>
    <name evidence="2" type="ORF">TM5383_02633</name>
</gene>
<dbReference type="Gene3D" id="2.40.160.10">
    <property type="entry name" value="Porin"/>
    <property type="match status" value="1"/>
</dbReference>
<dbReference type="AlphaFoldDB" id="A0A0P1H6G5"/>
<evidence type="ECO:0000256" key="1">
    <source>
        <dbReference type="SAM" id="SignalP"/>
    </source>
</evidence>
<dbReference type="EMBL" id="CYSF01000014">
    <property type="protein sequence ID" value="CUH85400.1"/>
    <property type="molecule type" value="Genomic_DNA"/>
</dbReference>
<reference evidence="2 3" key="1">
    <citation type="submission" date="2015-09" db="EMBL/GenBank/DDBJ databases">
        <authorList>
            <consortium name="Swine Surveillance"/>
        </authorList>
    </citation>
    <scope>NUCLEOTIDE SEQUENCE [LARGE SCALE GENOMIC DNA]</scope>
    <source>
        <strain evidence="2 3">CECT 8383</strain>
    </source>
</reference>
<dbReference type="RefSeq" id="WP_156415735.1">
    <property type="nucleotide sequence ID" value="NZ_CYSF01000014.1"/>
</dbReference>
<keyword evidence="3" id="KW-1185">Reference proteome</keyword>
<evidence type="ECO:0000313" key="2">
    <source>
        <dbReference type="EMBL" id="CUH85400.1"/>
    </source>
</evidence>
<proteinExistence type="predicted"/>
<protein>
    <recommendedName>
        <fullName evidence="4">Outer membrane protein beta-barrel domain-containing protein</fullName>
    </recommendedName>
</protein>
<evidence type="ECO:0008006" key="4">
    <source>
        <dbReference type="Google" id="ProtNLM"/>
    </source>
</evidence>
<dbReference type="Proteomes" id="UP000051681">
    <property type="component" value="Unassembled WGS sequence"/>
</dbReference>